<dbReference type="PANTHER" id="PTHR43046:SF2">
    <property type="entry name" value="8-OXO-DGTP DIPHOSPHATASE-RELATED"/>
    <property type="match status" value="1"/>
</dbReference>
<dbReference type="EMBL" id="JBHUNE010000001">
    <property type="protein sequence ID" value="MFD2756944.1"/>
    <property type="molecule type" value="Genomic_DNA"/>
</dbReference>
<dbReference type="InterPro" id="IPR015797">
    <property type="entry name" value="NUDIX_hydrolase-like_dom_sf"/>
</dbReference>
<dbReference type="RefSeq" id="WP_019618957.1">
    <property type="nucleotide sequence ID" value="NZ_JBHUNE010000001.1"/>
</dbReference>
<organism evidence="4 5">
    <name type="scientific">Gulosibacter faecalis</name>
    <dbReference type="NCBI Taxonomy" id="272240"/>
    <lineage>
        <taxon>Bacteria</taxon>
        <taxon>Bacillati</taxon>
        <taxon>Actinomycetota</taxon>
        <taxon>Actinomycetes</taxon>
        <taxon>Micrococcales</taxon>
        <taxon>Microbacteriaceae</taxon>
        <taxon>Gulosibacter</taxon>
    </lineage>
</organism>
<sequence length="287" mass="31055">MSNSGDGWATGPDGTRMWGLYGAAGLLAHDPDRGILLQHRAAWSHHGNTWGIPGGARDRDETTVEAALRESFEEAAVPGDALRLRFSIVRSLDFWSYSTVVADVARPFEARMNDAESHQLAWVAVDEVERLDLHPGFGRAWPGLRRLLATRTELVVDVANLMGSRPDGWWRDRAGAAERLIRDLSPVRDRGCAAELFGVDAEWAWPRVTFVLEGAARAADATDAHPDVRILRAAGSGDDAIVDAVQSDTATLVVTSDRELRARVEAKGARTIGSGTFASAVGFSKSS</sequence>
<reference evidence="5" key="1">
    <citation type="journal article" date="2019" name="Int. J. Syst. Evol. Microbiol.">
        <title>The Global Catalogue of Microorganisms (GCM) 10K type strain sequencing project: providing services to taxonomists for standard genome sequencing and annotation.</title>
        <authorList>
            <consortium name="The Broad Institute Genomics Platform"/>
            <consortium name="The Broad Institute Genome Sequencing Center for Infectious Disease"/>
            <person name="Wu L."/>
            <person name="Ma J."/>
        </authorList>
    </citation>
    <scope>NUCLEOTIDE SEQUENCE [LARGE SCALE GENOMIC DNA]</scope>
    <source>
        <strain evidence="5">TISTR 1514</strain>
    </source>
</reference>
<comment type="caution">
    <text evidence="4">The sequence shown here is derived from an EMBL/GenBank/DDBJ whole genome shotgun (WGS) entry which is preliminary data.</text>
</comment>
<keyword evidence="5" id="KW-1185">Reference proteome</keyword>
<feature type="domain" description="Nudix hydrolase" evidence="3">
    <location>
        <begin position="19"/>
        <end position="146"/>
    </location>
</feature>
<evidence type="ECO:0000259" key="3">
    <source>
        <dbReference type="PROSITE" id="PS51462"/>
    </source>
</evidence>
<keyword evidence="2" id="KW-0378">Hydrolase</keyword>
<accession>A0ABW5UU75</accession>
<proteinExistence type="predicted"/>
<evidence type="ECO:0000313" key="5">
    <source>
        <dbReference type="Proteomes" id="UP001597492"/>
    </source>
</evidence>
<dbReference type="PANTHER" id="PTHR43046">
    <property type="entry name" value="GDP-MANNOSE MANNOSYL HYDROLASE"/>
    <property type="match status" value="1"/>
</dbReference>
<protein>
    <submittedName>
        <fullName evidence="4">NUDIX domain-containing protein</fullName>
    </submittedName>
</protein>
<dbReference type="Pfam" id="PF00293">
    <property type="entry name" value="NUDIX"/>
    <property type="match status" value="1"/>
</dbReference>
<name>A0ABW5UU75_9MICO</name>
<comment type="cofactor">
    <cofactor evidence="1">
        <name>Mg(2+)</name>
        <dbReference type="ChEBI" id="CHEBI:18420"/>
    </cofactor>
</comment>
<dbReference type="PROSITE" id="PS51462">
    <property type="entry name" value="NUDIX"/>
    <property type="match status" value="1"/>
</dbReference>
<dbReference type="InterPro" id="IPR000086">
    <property type="entry name" value="NUDIX_hydrolase_dom"/>
</dbReference>
<evidence type="ECO:0000256" key="1">
    <source>
        <dbReference type="ARBA" id="ARBA00001946"/>
    </source>
</evidence>
<dbReference type="Proteomes" id="UP001597492">
    <property type="component" value="Unassembled WGS sequence"/>
</dbReference>
<dbReference type="Gene3D" id="3.90.79.10">
    <property type="entry name" value="Nucleoside Triphosphate Pyrophosphohydrolase"/>
    <property type="match status" value="1"/>
</dbReference>
<gene>
    <name evidence="4" type="ORF">ACFSW7_00945</name>
</gene>
<dbReference type="SUPFAM" id="SSF55811">
    <property type="entry name" value="Nudix"/>
    <property type="match status" value="1"/>
</dbReference>
<evidence type="ECO:0000313" key="4">
    <source>
        <dbReference type="EMBL" id="MFD2756944.1"/>
    </source>
</evidence>
<evidence type="ECO:0000256" key="2">
    <source>
        <dbReference type="ARBA" id="ARBA00022801"/>
    </source>
</evidence>